<organism evidence="6 7">
    <name type="scientific">Cimex lectularius</name>
    <name type="common">Bed bug</name>
    <name type="synonym">Acanthia lectularia</name>
    <dbReference type="NCBI Taxonomy" id="79782"/>
    <lineage>
        <taxon>Eukaryota</taxon>
        <taxon>Metazoa</taxon>
        <taxon>Ecdysozoa</taxon>
        <taxon>Arthropoda</taxon>
        <taxon>Hexapoda</taxon>
        <taxon>Insecta</taxon>
        <taxon>Pterygota</taxon>
        <taxon>Neoptera</taxon>
        <taxon>Paraneoptera</taxon>
        <taxon>Hemiptera</taxon>
        <taxon>Heteroptera</taxon>
        <taxon>Panheteroptera</taxon>
        <taxon>Cimicomorpha</taxon>
        <taxon>Cimicidae</taxon>
        <taxon>Cimex</taxon>
    </lineage>
</organism>
<dbReference type="GO" id="GO:0051087">
    <property type="term" value="F:protein-folding chaperone binding"/>
    <property type="evidence" value="ECO:0007669"/>
    <property type="project" value="TreeGrafter"/>
</dbReference>
<sequence>MDEELQSKMQAELDKYKSVEKEYHTTMTQKQLLESQLHETTGVKLELDLLKEDGEVYKLIGPVLMKQEVNEAKSNVNKRLGFITVEIKRIDDLLTSLEKKMNFHKERLGKLQAQSHQFQQGLAKAAAKTSA</sequence>
<keyword evidence="7" id="KW-1185">Reference proteome</keyword>
<dbReference type="OMA" id="VQTEFAQ"/>
<dbReference type="EnsemblMetazoa" id="XM_014392209.2">
    <property type="protein sequence ID" value="XP_014247695.1"/>
    <property type="gene ID" value="LOC106665639"/>
</dbReference>
<dbReference type="FunFam" id="1.10.287.370:FF:000003">
    <property type="entry name" value="Prefoldin subunit 6"/>
    <property type="match status" value="1"/>
</dbReference>
<dbReference type="Pfam" id="PF01920">
    <property type="entry name" value="Prefoldin_2"/>
    <property type="match status" value="1"/>
</dbReference>
<evidence type="ECO:0000313" key="7">
    <source>
        <dbReference type="Proteomes" id="UP000494040"/>
    </source>
</evidence>
<dbReference type="Gene3D" id="1.10.287.370">
    <property type="match status" value="1"/>
</dbReference>
<dbReference type="OrthoDB" id="248120at2759"/>
<comment type="subunit">
    <text evidence="2">Heterohexamer of two PFD-alpha type and four PFD-beta type subunits.</text>
</comment>
<dbReference type="CTD" id="10471"/>
<name>A0A8I6TDS0_CIMLE</name>
<comment type="similarity">
    <text evidence="1">Belongs to the prefoldin subunit beta family.</text>
</comment>
<feature type="coiled-coil region" evidence="5">
    <location>
        <begin position="87"/>
        <end position="114"/>
    </location>
</feature>
<reference evidence="6" key="1">
    <citation type="submission" date="2022-01" db="UniProtKB">
        <authorList>
            <consortium name="EnsemblMetazoa"/>
        </authorList>
    </citation>
    <scope>IDENTIFICATION</scope>
</reference>
<evidence type="ECO:0000256" key="5">
    <source>
        <dbReference type="SAM" id="Coils"/>
    </source>
</evidence>
<dbReference type="Proteomes" id="UP000494040">
    <property type="component" value="Unassembled WGS sequence"/>
</dbReference>
<dbReference type="CDD" id="cd23161">
    <property type="entry name" value="Prefoldin_6"/>
    <property type="match status" value="1"/>
</dbReference>
<dbReference type="GeneID" id="106665639"/>
<evidence type="ECO:0000256" key="1">
    <source>
        <dbReference type="ARBA" id="ARBA00008045"/>
    </source>
</evidence>
<dbReference type="PANTHER" id="PTHR21431">
    <property type="entry name" value="PREFOLDIN SUBUNIT 6"/>
    <property type="match status" value="1"/>
</dbReference>
<dbReference type="SUPFAM" id="SSF46579">
    <property type="entry name" value="Prefoldin"/>
    <property type="match status" value="1"/>
</dbReference>
<evidence type="ECO:0000256" key="4">
    <source>
        <dbReference type="ARBA" id="ARBA00072592"/>
    </source>
</evidence>
<evidence type="ECO:0000256" key="2">
    <source>
        <dbReference type="ARBA" id="ARBA00011695"/>
    </source>
</evidence>
<dbReference type="GO" id="GO:0051131">
    <property type="term" value="P:chaperone-mediated protein complex assembly"/>
    <property type="evidence" value="ECO:0007669"/>
    <property type="project" value="TreeGrafter"/>
</dbReference>
<dbReference type="PANTHER" id="PTHR21431:SF0">
    <property type="entry name" value="PREFOLDIN SUBUNIT 6"/>
    <property type="match status" value="1"/>
</dbReference>
<evidence type="ECO:0000256" key="3">
    <source>
        <dbReference type="ARBA" id="ARBA00023186"/>
    </source>
</evidence>
<dbReference type="GO" id="GO:0006457">
    <property type="term" value="P:protein folding"/>
    <property type="evidence" value="ECO:0007669"/>
    <property type="project" value="InterPro"/>
</dbReference>
<proteinExistence type="inferred from homology"/>
<dbReference type="GO" id="GO:0016272">
    <property type="term" value="C:prefoldin complex"/>
    <property type="evidence" value="ECO:0007669"/>
    <property type="project" value="InterPro"/>
</dbReference>
<dbReference type="GO" id="GO:0005737">
    <property type="term" value="C:cytoplasm"/>
    <property type="evidence" value="ECO:0007669"/>
    <property type="project" value="TreeGrafter"/>
</dbReference>
<dbReference type="GO" id="GO:0051082">
    <property type="term" value="F:unfolded protein binding"/>
    <property type="evidence" value="ECO:0007669"/>
    <property type="project" value="InterPro"/>
</dbReference>
<keyword evidence="3" id="KW-0143">Chaperone</keyword>
<dbReference type="InterPro" id="IPR002777">
    <property type="entry name" value="PFD_beta-like"/>
</dbReference>
<keyword evidence="5" id="KW-0175">Coiled coil</keyword>
<protein>
    <recommendedName>
        <fullName evidence="4">Probable prefoldin subunit 6</fullName>
    </recommendedName>
</protein>
<dbReference type="AlphaFoldDB" id="A0A8I6TDS0"/>
<accession>A0A8I6TDS0</accession>
<evidence type="ECO:0000313" key="6">
    <source>
        <dbReference type="EnsemblMetazoa" id="XP_014247695.1"/>
    </source>
</evidence>
<dbReference type="InterPro" id="IPR009053">
    <property type="entry name" value="Prefoldin"/>
</dbReference>
<dbReference type="RefSeq" id="XP_014247695.1">
    <property type="nucleotide sequence ID" value="XM_014392209.2"/>
</dbReference>
<dbReference type="KEGG" id="clec:106665639"/>